<dbReference type="PANTHER" id="PTHR43758">
    <property type="entry name" value="7,8-DIHYDRO-8-OXOGUANINE TRIPHOSPHATASE"/>
    <property type="match status" value="1"/>
</dbReference>
<dbReference type="RefSeq" id="WP_151700872.1">
    <property type="nucleotide sequence ID" value="NZ_CP031223.1"/>
</dbReference>
<comment type="similarity">
    <text evidence="2">Belongs to the Nudix hydrolase family.</text>
</comment>
<evidence type="ECO:0000256" key="3">
    <source>
        <dbReference type="ARBA" id="ARBA00022723"/>
    </source>
</evidence>
<dbReference type="OrthoDB" id="9800186at2"/>
<dbReference type="InterPro" id="IPR000086">
    <property type="entry name" value="NUDIX_hydrolase_dom"/>
</dbReference>
<sequence length="165" mass="18743">MQRIANLLIYKDGQVLLLKKPRRNWYVAPGGKMEVGESILNSAIREFTEETNTIPINPHLKGIYTMVIEENGIQIDEWMLFTFVATNIEGTPFEETTEGILEWHAVEDLYVLPMAEGDRTNLLFAVREQGIQYGTFVYTPDFTLIKETIQQSVEGEVDNGKSAKA</sequence>
<keyword evidence="5" id="KW-0460">Magnesium</keyword>
<dbReference type="GO" id="GO:0046872">
    <property type="term" value="F:metal ion binding"/>
    <property type="evidence" value="ECO:0007669"/>
    <property type="project" value="UniProtKB-KW"/>
</dbReference>
<keyword evidence="8" id="KW-1185">Reference proteome</keyword>
<organism evidence="7 8">
    <name type="scientific">Psychrobacillus glaciei</name>
    <dbReference type="NCBI Taxonomy" id="2283160"/>
    <lineage>
        <taxon>Bacteria</taxon>
        <taxon>Bacillati</taxon>
        <taxon>Bacillota</taxon>
        <taxon>Bacilli</taxon>
        <taxon>Bacillales</taxon>
        <taxon>Bacillaceae</taxon>
        <taxon>Psychrobacillus</taxon>
    </lineage>
</organism>
<evidence type="ECO:0000256" key="4">
    <source>
        <dbReference type="ARBA" id="ARBA00022801"/>
    </source>
</evidence>
<reference evidence="7 8" key="1">
    <citation type="submission" date="2018-07" db="EMBL/GenBank/DDBJ databases">
        <title>Complete genome sequence of Psychrobacillus sp. PB01, isolated from iceberg, and comparative genome analysis of Psychrobacillus strains.</title>
        <authorList>
            <person name="Lee P.C."/>
        </authorList>
    </citation>
    <scope>NUCLEOTIDE SEQUENCE [LARGE SCALE GENOMIC DNA]</scope>
    <source>
        <strain evidence="7 8">PB01</strain>
    </source>
</reference>
<dbReference type="Gene3D" id="3.90.79.10">
    <property type="entry name" value="Nucleoside Triphosphate Pyrophosphohydrolase"/>
    <property type="match status" value="1"/>
</dbReference>
<dbReference type="EMBL" id="CP031223">
    <property type="protein sequence ID" value="QFF99978.1"/>
    <property type="molecule type" value="Genomic_DNA"/>
</dbReference>
<comment type="cofactor">
    <cofactor evidence="1">
        <name>Mg(2+)</name>
        <dbReference type="ChEBI" id="CHEBI:18420"/>
    </cofactor>
</comment>
<dbReference type="KEGG" id="psyo:PB01_14740"/>
<keyword evidence="4" id="KW-0378">Hydrolase</keyword>
<accession>A0A5J6SPR9</accession>
<gene>
    <name evidence="7" type="ORF">PB01_14740</name>
</gene>
<protein>
    <submittedName>
        <fullName evidence="7">8-oxo-dGTP diphosphatase</fullName>
    </submittedName>
</protein>
<dbReference type="Pfam" id="PF00293">
    <property type="entry name" value="NUDIX"/>
    <property type="match status" value="1"/>
</dbReference>
<evidence type="ECO:0000313" key="7">
    <source>
        <dbReference type="EMBL" id="QFF99978.1"/>
    </source>
</evidence>
<proteinExistence type="inferred from homology"/>
<evidence type="ECO:0000256" key="2">
    <source>
        <dbReference type="ARBA" id="ARBA00005582"/>
    </source>
</evidence>
<evidence type="ECO:0000256" key="1">
    <source>
        <dbReference type="ARBA" id="ARBA00001946"/>
    </source>
</evidence>
<evidence type="ECO:0000259" key="6">
    <source>
        <dbReference type="PROSITE" id="PS51462"/>
    </source>
</evidence>
<dbReference type="GO" id="GO:0016818">
    <property type="term" value="F:hydrolase activity, acting on acid anhydrides, in phosphorus-containing anhydrides"/>
    <property type="evidence" value="ECO:0007669"/>
    <property type="project" value="TreeGrafter"/>
</dbReference>
<dbReference type="PANTHER" id="PTHR43758:SF2">
    <property type="entry name" value="OXIDIZED PURINE NUCLEOSIDE TRIPHOSPHATE HYDROLASE"/>
    <property type="match status" value="1"/>
</dbReference>
<dbReference type="AlphaFoldDB" id="A0A5J6SPR9"/>
<dbReference type="GO" id="GO:0005737">
    <property type="term" value="C:cytoplasm"/>
    <property type="evidence" value="ECO:0007669"/>
    <property type="project" value="TreeGrafter"/>
</dbReference>
<feature type="domain" description="Nudix hydrolase" evidence="6">
    <location>
        <begin position="1"/>
        <end position="127"/>
    </location>
</feature>
<evidence type="ECO:0000313" key="8">
    <source>
        <dbReference type="Proteomes" id="UP000325517"/>
    </source>
</evidence>
<name>A0A5J6SPR9_9BACI</name>
<dbReference type="SUPFAM" id="SSF55811">
    <property type="entry name" value="Nudix"/>
    <property type="match status" value="1"/>
</dbReference>
<keyword evidence="3" id="KW-0479">Metal-binding</keyword>
<dbReference type="InterPro" id="IPR015797">
    <property type="entry name" value="NUDIX_hydrolase-like_dom_sf"/>
</dbReference>
<dbReference type="Proteomes" id="UP000325517">
    <property type="component" value="Chromosome"/>
</dbReference>
<dbReference type="PROSITE" id="PS51462">
    <property type="entry name" value="NUDIX"/>
    <property type="match status" value="1"/>
</dbReference>
<evidence type="ECO:0000256" key="5">
    <source>
        <dbReference type="ARBA" id="ARBA00022842"/>
    </source>
</evidence>